<name>A0ACC3AFI6_9EURO</name>
<reference evidence="1" key="1">
    <citation type="submission" date="2022-10" db="EMBL/GenBank/DDBJ databases">
        <title>Culturing micro-colonial fungi from biological soil crusts in the Mojave desert and describing Neophaeococcomyces mojavensis, and introducing the new genera and species Taxawa tesnikishii.</title>
        <authorList>
            <person name="Kurbessoian T."/>
            <person name="Stajich J.E."/>
        </authorList>
    </citation>
    <scope>NUCLEOTIDE SEQUENCE</scope>
    <source>
        <strain evidence="1">JES_112</strain>
    </source>
</reference>
<protein>
    <submittedName>
        <fullName evidence="1">Uncharacterized protein</fullName>
    </submittedName>
</protein>
<evidence type="ECO:0000313" key="2">
    <source>
        <dbReference type="Proteomes" id="UP001172386"/>
    </source>
</evidence>
<evidence type="ECO:0000313" key="1">
    <source>
        <dbReference type="EMBL" id="KAJ9661427.1"/>
    </source>
</evidence>
<comment type="caution">
    <text evidence="1">The sequence shown here is derived from an EMBL/GenBank/DDBJ whole genome shotgun (WGS) entry which is preliminary data.</text>
</comment>
<keyword evidence="2" id="KW-1185">Reference proteome</keyword>
<organism evidence="1 2">
    <name type="scientific">Neophaeococcomyces mojaviensis</name>
    <dbReference type="NCBI Taxonomy" id="3383035"/>
    <lineage>
        <taxon>Eukaryota</taxon>
        <taxon>Fungi</taxon>
        <taxon>Dikarya</taxon>
        <taxon>Ascomycota</taxon>
        <taxon>Pezizomycotina</taxon>
        <taxon>Eurotiomycetes</taxon>
        <taxon>Chaetothyriomycetidae</taxon>
        <taxon>Chaetothyriales</taxon>
        <taxon>Chaetothyriales incertae sedis</taxon>
        <taxon>Neophaeococcomyces</taxon>
    </lineage>
</organism>
<dbReference type="EMBL" id="JAPDRQ010000023">
    <property type="protein sequence ID" value="KAJ9661427.1"/>
    <property type="molecule type" value="Genomic_DNA"/>
</dbReference>
<gene>
    <name evidence="1" type="ORF">H2198_001995</name>
</gene>
<dbReference type="Proteomes" id="UP001172386">
    <property type="component" value="Unassembled WGS sequence"/>
</dbReference>
<proteinExistence type="predicted"/>
<accession>A0ACC3AFI6</accession>
<sequence>MAPKSRGASLLLDAFFQASSKKHICLSCRNNLNISRARYASTATAQVTVEAPPISQLSPNEPGASPAPQPRIIVKAGVVVSRPPLTTPDAHSFDTAFYLYQRRLNERLVLPFSQYFHYKRGTPAFEHWRTKRRERGGIAARDLGKYNAYTKESWNDEVLMGDESAAPQKVVEQLIEEEGRGAEFVGEGEADAKLGGLKRATEADQSNDQKSLERSLSRTLYLLVRNKDAKMSWRFPAADVEVREGLKEAAQRVLGSSCGVNMNTWFVANHPIGHHIEQKPEQTSGAESPEQKQMIQAGDVDATKIFFMKARIFAGQADIRNNSYELEDFKWLSKEEVEKHVTPEYWQSVKNMLVEQ</sequence>